<dbReference type="Pfam" id="PF20893">
    <property type="entry name" value="DUF6845"/>
    <property type="match status" value="1"/>
</dbReference>
<accession>A0A5M5C1K0</accession>
<dbReference type="AlphaFoldDB" id="A0A5M5C1K0"/>
<feature type="non-terminal residue" evidence="3">
    <location>
        <position position="105"/>
    </location>
</feature>
<dbReference type="Proteomes" id="UP000323717">
    <property type="component" value="Unassembled WGS sequence"/>
</dbReference>
<protein>
    <recommendedName>
        <fullName evidence="2">DUF3829 domain-containing protein</fullName>
    </recommendedName>
</protein>
<evidence type="ECO:0000256" key="1">
    <source>
        <dbReference type="SAM" id="SignalP"/>
    </source>
</evidence>
<evidence type="ECO:0000313" key="3">
    <source>
        <dbReference type="EMBL" id="KAA3951237.1"/>
    </source>
</evidence>
<evidence type="ECO:0000259" key="2">
    <source>
        <dbReference type="Pfam" id="PF20893"/>
    </source>
</evidence>
<gene>
    <name evidence="3" type="ORF">F3D71_13390</name>
</gene>
<feature type="signal peptide" evidence="1">
    <location>
        <begin position="1"/>
        <end position="21"/>
    </location>
</feature>
<comment type="caution">
    <text evidence="3">The sequence shown here is derived from an EMBL/GenBank/DDBJ whole genome shotgun (WGS) entry which is preliminary data.</text>
</comment>
<name>A0A5M5C1K0_BACOV</name>
<proteinExistence type="predicted"/>
<keyword evidence="1" id="KW-0732">Signal</keyword>
<dbReference type="InterPro" id="IPR049273">
    <property type="entry name" value="DUF3829-like_N"/>
</dbReference>
<feature type="domain" description="DUF3829" evidence="2">
    <location>
        <begin position="35"/>
        <end position="103"/>
    </location>
</feature>
<dbReference type="PROSITE" id="PS51257">
    <property type="entry name" value="PROKAR_LIPOPROTEIN"/>
    <property type="match status" value="1"/>
</dbReference>
<organism evidence="3 4">
    <name type="scientific">Bacteroides ovatus</name>
    <dbReference type="NCBI Taxonomy" id="28116"/>
    <lineage>
        <taxon>Bacteria</taxon>
        <taxon>Pseudomonadati</taxon>
        <taxon>Bacteroidota</taxon>
        <taxon>Bacteroidia</taxon>
        <taxon>Bacteroidales</taxon>
        <taxon>Bacteroidaceae</taxon>
        <taxon>Bacteroides</taxon>
    </lineage>
</organism>
<feature type="chain" id="PRO_5024425885" description="DUF3829 domain-containing protein" evidence="1">
    <location>
        <begin position="22"/>
        <end position="105"/>
    </location>
</feature>
<reference evidence="3 4" key="1">
    <citation type="journal article" date="2019" name="Nat. Med.">
        <title>A library of human gut bacterial isolates paired with longitudinal multiomics data enables mechanistic microbiome research.</title>
        <authorList>
            <person name="Poyet M."/>
            <person name="Groussin M."/>
            <person name="Gibbons S.M."/>
            <person name="Avila-Pacheco J."/>
            <person name="Jiang X."/>
            <person name="Kearney S.M."/>
            <person name="Perrotta A.R."/>
            <person name="Berdy B."/>
            <person name="Zhao S."/>
            <person name="Lieberman T.D."/>
            <person name="Swanson P.K."/>
            <person name="Smith M."/>
            <person name="Roesemann S."/>
            <person name="Alexander J.E."/>
            <person name="Rich S.A."/>
            <person name="Livny J."/>
            <person name="Vlamakis H."/>
            <person name="Clish C."/>
            <person name="Bullock K."/>
            <person name="Deik A."/>
            <person name="Scott J."/>
            <person name="Pierce K.A."/>
            <person name="Xavier R.J."/>
            <person name="Alm E.J."/>
        </authorList>
    </citation>
    <scope>NUCLEOTIDE SEQUENCE [LARGE SCALE GENOMIC DNA]</scope>
    <source>
        <strain evidence="3 4">BIOML-A163</strain>
    </source>
</reference>
<dbReference type="Gene3D" id="1.20.120.930">
    <property type="entry name" value="Uncharacterised protein PF12889, N-terminal DUF3829"/>
    <property type="match status" value="1"/>
</dbReference>
<dbReference type="EMBL" id="VWLE01000177">
    <property type="protein sequence ID" value="KAA3951237.1"/>
    <property type="molecule type" value="Genomic_DNA"/>
</dbReference>
<sequence length="105" mass="11293">MKKNILLFGALIGAFLLVSCSGGNKKQAASSVTPEELDNASKVINYYHTSLIVLRHVANAKDVNAVLGYMEQTGKVPEVSPIAPPEVSARDTAELMDPGDYFNIQ</sequence>
<evidence type="ECO:0000313" key="4">
    <source>
        <dbReference type="Proteomes" id="UP000323717"/>
    </source>
</evidence>